<accession>A0A9Q0IDA2</accession>
<dbReference type="Proteomes" id="UP001148018">
    <property type="component" value="Unassembled WGS sequence"/>
</dbReference>
<organism evidence="1 2">
    <name type="scientific">Muraenolepis orangiensis</name>
    <name type="common">Patagonian moray cod</name>
    <dbReference type="NCBI Taxonomy" id="630683"/>
    <lineage>
        <taxon>Eukaryota</taxon>
        <taxon>Metazoa</taxon>
        <taxon>Chordata</taxon>
        <taxon>Craniata</taxon>
        <taxon>Vertebrata</taxon>
        <taxon>Euteleostomi</taxon>
        <taxon>Actinopterygii</taxon>
        <taxon>Neopterygii</taxon>
        <taxon>Teleostei</taxon>
        <taxon>Neoteleostei</taxon>
        <taxon>Acanthomorphata</taxon>
        <taxon>Zeiogadaria</taxon>
        <taxon>Gadariae</taxon>
        <taxon>Gadiformes</taxon>
        <taxon>Muraenolepidoidei</taxon>
        <taxon>Muraenolepididae</taxon>
        <taxon>Muraenolepis</taxon>
    </lineage>
</organism>
<protein>
    <submittedName>
        <fullName evidence="1">Uncharacterized protein</fullName>
    </submittedName>
</protein>
<comment type="caution">
    <text evidence="1">The sequence shown here is derived from an EMBL/GenBank/DDBJ whole genome shotgun (WGS) entry which is preliminary data.</text>
</comment>
<gene>
    <name evidence="1" type="ORF">NHX12_003841</name>
</gene>
<reference evidence="1" key="1">
    <citation type="submission" date="2022-07" db="EMBL/GenBank/DDBJ databases">
        <title>Chromosome-level genome of Muraenolepis orangiensis.</title>
        <authorList>
            <person name="Kim J."/>
        </authorList>
    </citation>
    <scope>NUCLEOTIDE SEQUENCE</scope>
    <source>
        <strain evidence="1">KU_S4_2022</strain>
        <tissue evidence="1">Muscle</tissue>
    </source>
</reference>
<sequence>MGTPLLPPGRVHDRTAWTLERQASIPVPCYRAASRNKAGDLDPIFLQHCPPVSDITAHLRRAFTIRQYILFGAYRIRPVSPSAAAVEHLKCRCITRHDLWL</sequence>
<evidence type="ECO:0000313" key="1">
    <source>
        <dbReference type="EMBL" id="KAJ3594534.1"/>
    </source>
</evidence>
<proteinExistence type="predicted"/>
<dbReference type="AlphaFoldDB" id="A0A9Q0IDA2"/>
<keyword evidence="2" id="KW-1185">Reference proteome</keyword>
<evidence type="ECO:0000313" key="2">
    <source>
        <dbReference type="Proteomes" id="UP001148018"/>
    </source>
</evidence>
<dbReference type="EMBL" id="JANIIK010000111">
    <property type="protein sequence ID" value="KAJ3594534.1"/>
    <property type="molecule type" value="Genomic_DNA"/>
</dbReference>
<name>A0A9Q0IDA2_9TELE</name>